<evidence type="ECO:0000313" key="10">
    <source>
        <dbReference type="Proteomes" id="UP000290572"/>
    </source>
</evidence>
<dbReference type="GO" id="GO:0042806">
    <property type="term" value="F:fucose binding"/>
    <property type="evidence" value="ECO:0007669"/>
    <property type="project" value="UniProtKB-ARBA"/>
</dbReference>
<evidence type="ECO:0000256" key="2">
    <source>
        <dbReference type="ARBA" id="ARBA00010147"/>
    </source>
</evidence>
<keyword evidence="10" id="KW-1185">Reference proteome</keyword>
<dbReference type="InterPro" id="IPR008979">
    <property type="entry name" value="Galactose-bd-like_sf"/>
</dbReference>
<dbReference type="Gene3D" id="2.60.120.260">
    <property type="entry name" value="Galactose-binding domain-like"/>
    <property type="match status" value="2"/>
</dbReference>
<evidence type="ECO:0000256" key="4">
    <source>
        <dbReference type="ARBA" id="ARBA00022723"/>
    </source>
</evidence>
<dbReference type="InterPro" id="IPR006585">
    <property type="entry name" value="FTP1"/>
</dbReference>
<evidence type="ECO:0000256" key="1">
    <source>
        <dbReference type="ARBA" id="ARBA00002219"/>
    </source>
</evidence>
<dbReference type="GO" id="GO:0001868">
    <property type="term" value="P:regulation of complement activation, lectin pathway"/>
    <property type="evidence" value="ECO:0007669"/>
    <property type="project" value="UniProtKB-ARBA"/>
</dbReference>
<protein>
    <recommendedName>
        <fullName evidence="8">Fucolectin tachylectin-4 pentraxin-1 domain-containing protein</fullName>
    </recommendedName>
</protein>
<evidence type="ECO:0000259" key="8">
    <source>
        <dbReference type="SMART" id="SM00607"/>
    </source>
</evidence>
<dbReference type="SMART" id="SM00607">
    <property type="entry name" value="FTP"/>
    <property type="match status" value="2"/>
</dbReference>
<evidence type="ECO:0000256" key="5">
    <source>
        <dbReference type="ARBA" id="ARBA00022734"/>
    </source>
</evidence>
<evidence type="ECO:0000256" key="6">
    <source>
        <dbReference type="ARBA" id="ARBA00022837"/>
    </source>
</evidence>
<reference evidence="9 10" key="1">
    <citation type="submission" date="2018-03" db="EMBL/GenBank/DDBJ databases">
        <title>Draft genome sequence of Rohu Carp (Labeo rohita).</title>
        <authorList>
            <person name="Das P."/>
            <person name="Kushwaha B."/>
            <person name="Joshi C.G."/>
            <person name="Kumar D."/>
            <person name="Nagpure N.S."/>
            <person name="Sahoo L."/>
            <person name="Das S.P."/>
            <person name="Bit A."/>
            <person name="Patnaik S."/>
            <person name="Meher P.K."/>
            <person name="Jayasankar P."/>
            <person name="Koringa P.G."/>
            <person name="Patel N.V."/>
            <person name="Hinsu A.T."/>
            <person name="Kumar R."/>
            <person name="Pandey M."/>
            <person name="Agarwal S."/>
            <person name="Srivastava S."/>
            <person name="Singh M."/>
            <person name="Iquebal M.A."/>
            <person name="Jaiswal S."/>
            <person name="Angadi U.B."/>
            <person name="Kumar N."/>
            <person name="Raza M."/>
            <person name="Shah T.M."/>
            <person name="Rai A."/>
            <person name="Jena J.K."/>
        </authorList>
    </citation>
    <scope>NUCLEOTIDE SEQUENCE [LARGE SCALE GENOMIC DNA]</scope>
    <source>
        <strain evidence="9">DASCIFA01</strain>
        <tissue evidence="9">Testis</tissue>
    </source>
</reference>
<comment type="similarity">
    <text evidence="2">Belongs to the fucolectin family.</text>
</comment>
<dbReference type="Proteomes" id="UP000290572">
    <property type="component" value="Unassembled WGS sequence"/>
</dbReference>
<dbReference type="InterPro" id="IPR051941">
    <property type="entry name" value="BG_Antigen-Binding_Lectin"/>
</dbReference>
<evidence type="ECO:0000256" key="7">
    <source>
        <dbReference type="ARBA" id="ARBA00023157"/>
    </source>
</evidence>
<dbReference type="EMBL" id="QBIY01013435">
    <property type="protein sequence ID" value="RXN04504.1"/>
    <property type="molecule type" value="Genomic_DNA"/>
</dbReference>
<feature type="domain" description="Fucolectin tachylectin-4 pentraxin-1" evidence="8">
    <location>
        <begin position="1"/>
        <end position="104"/>
    </location>
</feature>
<comment type="caution">
    <text evidence="9">The sequence shown here is derived from an EMBL/GenBank/DDBJ whole genome shotgun (WGS) entry which is preliminary data.</text>
</comment>
<dbReference type="AlphaFoldDB" id="A0A498LDB3"/>
<dbReference type="GO" id="GO:0046872">
    <property type="term" value="F:metal ion binding"/>
    <property type="evidence" value="ECO:0007669"/>
    <property type="project" value="UniProtKB-KW"/>
</dbReference>
<dbReference type="Pfam" id="PF22633">
    <property type="entry name" value="F5_F8_type_C_2"/>
    <property type="match status" value="2"/>
</dbReference>
<keyword evidence="7" id="KW-1015">Disulfide bond</keyword>
<sequence>MMEKNPWWRLDLLDNYYISTVTITNRADCCSERINGAEIRIGNSLENNGNNNPICAVITSIPAGASYSYSCPDMEGRYVNVVIPRETGILTLCEVEVYGSLPVRKNFVRMKFVSSADLSDPENDNLLYQLQSALQLRGITDIKLSWTKPPQQEVEQAITEEVTFTEEATEEDTSPLKGNLAIGRNAIQSSTHLGWEAGKAIDGIKNNWAQCSSTGYATNPFWRLDLVNIYRVHRVVVTNRIDCCPEHINGAVIRVGNSLENNGSNNSM</sequence>
<dbReference type="STRING" id="84645.A0A498LDB3"/>
<gene>
    <name evidence="9" type="ORF">ROHU_034004</name>
</gene>
<feature type="domain" description="Fucolectin tachylectin-4 pentraxin-1" evidence="8">
    <location>
        <begin position="177"/>
        <end position="268"/>
    </location>
</feature>
<dbReference type="PANTHER" id="PTHR45713">
    <property type="entry name" value="FTP DOMAIN-CONTAINING PROTEIN"/>
    <property type="match status" value="1"/>
</dbReference>
<keyword evidence="5" id="KW-0430">Lectin</keyword>
<comment type="function">
    <text evidence="1">Acts as a defensive agent. Recognizes blood group fucosylated oligosaccharides including A, B, H and Lewis B-type antigens. Does not recognize Lewis A antigen and has low affinity for monovalent haptens.</text>
</comment>
<dbReference type="PANTHER" id="PTHR45713:SF11">
    <property type="entry name" value="FUCOLECTIN TACHYLECTIN-4 PENTRAXIN-1 DOMAIN-CONTAINING PROTEIN"/>
    <property type="match status" value="1"/>
</dbReference>
<keyword evidence="6" id="KW-0106">Calcium</keyword>
<organism evidence="9 10">
    <name type="scientific">Labeo rohita</name>
    <name type="common">Indian major carp</name>
    <name type="synonym">Cyprinus rohita</name>
    <dbReference type="NCBI Taxonomy" id="84645"/>
    <lineage>
        <taxon>Eukaryota</taxon>
        <taxon>Metazoa</taxon>
        <taxon>Chordata</taxon>
        <taxon>Craniata</taxon>
        <taxon>Vertebrata</taxon>
        <taxon>Euteleostomi</taxon>
        <taxon>Actinopterygii</taxon>
        <taxon>Neopterygii</taxon>
        <taxon>Teleostei</taxon>
        <taxon>Ostariophysi</taxon>
        <taxon>Cypriniformes</taxon>
        <taxon>Cyprinidae</taxon>
        <taxon>Labeoninae</taxon>
        <taxon>Labeonini</taxon>
        <taxon>Labeo</taxon>
    </lineage>
</organism>
<accession>A0A498LDB3</accession>
<comment type="subunit">
    <text evidence="3">Homotrimer.</text>
</comment>
<keyword evidence="4" id="KW-0479">Metal-binding</keyword>
<dbReference type="GO" id="GO:0010185">
    <property type="term" value="P:regulation of cellular defense response"/>
    <property type="evidence" value="ECO:0007669"/>
    <property type="project" value="UniProtKB-ARBA"/>
</dbReference>
<name>A0A498LDB3_LABRO</name>
<evidence type="ECO:0000256" key="3">
    <source>
        <dbReference type="ARBA" id="ARBA00011233"/>
    </source>
</evidence>
<dbReference type="SUPFAM" id="SSF49785">
    <property type="entry name" value="Galactose-binding domain-like"/>
    <property type="match status" value="2"/>
</dbReference>
<evidence type="ECO:0000313" key="9">
    <source>
        <dbReference type="EMBL" id="RXN04504.1"/>
    </source>
</evidence>
<proteinExistence type="inferred from homology"/>